<dbReference type="AlphaFoldDB" id="N2B7S2"/>
<proteinExistence type="inferred from homology"/>
<name>N2B7S2_9FIRM</name>
<feature type="transmembrane region" description="Helical" evidence="12">
    <location>
        <begin position="91"/>
        <end position="110"/>
    </location>
</feature>
<dbReference type="PANTHER" id="PTHR30561:SF9">
    <property type="entry name" value="4-AMINO-4-DEOXY-L-ARABINOSE-PHOSPHOUNDECAPRENOL FLIPPASE SUBUNIT ARNF-RELATED"/>
    <property type="match status" value="1"/>
</dbReference>
<evidence type="ECO:0000256" key="4">
    <source>
        <dbReference type="ARBA" id="ARBA00022516"/>
    </source>
</evidence>
<dbReference type="InterPro" id="IPR037185">
    <property type="entry name" value="EmrE-like"/>
</dbReference>
<keyword evidence="10" id="KW-0443">Lipid metabolism</keyword>
<evidence type="ECO:0000256" key="6">
    <source>
        <dbReference type="ARBA" id="ARBA00022556"/>
    </source>
</evidence>
<dbReference type="Proteomes" id="UP000012589">
    <property type="component" value="Unassembled WGS sequence"/>
</dbReference>
<dbReference type="PANTHER" id="PTHR30561">
    <property type="entry name" value="SMR FAMILY PROTON-DEPENDENT DRUG EFFLUX TRANSPORTER SUGE"/>
    <property type="match status" value="1"/>
</dbReference>
<dbReference type="HOGENOM" id="CLU_131462_6_0_9"/>
<feature type="transmembrane region" description="Helical" evidence="12">
    <location>
        <begin position="12"/>
        <end position="31"/>
    </location>
</feature>
<evidence type="ECO:0000256" key="10">
    <source>
        <dbReference type="ARBA" id="ARBA00023098"/>
    </source>
</evidence>
<keyword evidence="3" id="KW-1003">Cell membrane</keyword>
<evidence type="ECO:0000256" key="11">
    <source>
        <dbReference type="ARBA" id="ARBA00023136"/>
    </source>
</evidence>
<dbReference type="PATRIC" id="fig|1235802.3.peg.873"/>
<dbReference type="STRING" id="1235802.C823_00814"/>
<evidence type="ECO:0000256" key="9">
    <source>
        <dbReference type="ARBA" id="ARBA00022989"/>
    </source>
</evidence>
<evidence type="ECO:0000256" key="2">
    <source>
        <dbReference type="ARBA" id="ARBA00007362"/>
    </source>
</evidence>
<organism evidence="14 15">
    <name type="scientific">Eubacterium plexicaudatum ASF492</name>
    <dbReference type="NCBI Taxonomy" id="1235802"/>
    <lineage>
        <taxon>Bacteria</taxon>
        <taxon>Bacillati</taxon>
        <taxon>Bacillota</taxon>
        <taxon>Clostridia</taxon>
        <taxon>Eubacteriales</taxon>
        <taxon>Eubacteriaceae</taxon>
        <taxon>Eubacterium</taxon>
    </lineage>
</organism>
<dbReference type="GO" id="GO:0005886">
    <property type="term" value="C:plasma membrane"/>
    <property type="evidence" value="ECO:0007669"/>
    <property type="project" value="UniProtKB-SubCell"/>
</dbReference>
<evidence type="ECO:0000313" key="15">
    <source>
        <dbReference type="Proteomes" id="UP000012589"/>
    </source>
</evidence>
<keyword evidence="7 12" id="KW-0812">Transmembrane</keyword>
<keyword evidence="4" id="KW-0444">Lipid biosynthesis</keyword>
<evidence type="ECO:0000256" key="3">
    <source>
        <dbReference type="ARBA" id="ARBA00022475"/>
    </source>
</evidence>
<keyword evidence="11 12" id="KW-0472">Membrane</keyword>
<protein>
    <recommendedName>
        <fullName evidence="13">EamA domain-containing protein</fullName>
    </recommendedName>
</protein>
<evidence type="ECO:0000313" key="14">
    <source>
        <dbReference type="EMBL" id="EMZ36446.1"/>
    </source>
</evidence>
<dbReference type="Gene3D" id="1.10.3730.20">
    <property type="match status" value="1"/>
</dbReference>
<keyword evidence="9 12" id="KW-1133">Transmembrane helix</keyword>
<feature type="transmembrane region" description="Helical" evidence="12">
    <location>
        <begin position="65"/>
        <end position="85"/>
    </location>
</feature>
<feature type="domain" description="EamA" evidence="13">
    <location>
        <begin position="20"/>
        <end position="107"/>
    </location>
</feature>
<evidence type="ECO:0000256" key="1">
    <source>
        <dbReference type="ARBA" id="ARBA00004651"/>
    </source>
</evidence>
<dbReference type="InterPro" id="IPR000390">
    <property type="entry name" value="Small_drug/metabolite_transptr"/>
</dbReference>
<dbReference type="PROSITE" id="PS51257">
    <property type="entry name" value="PROKAR_LIPOPROTEIN"/>
    <property type="match status" value="1"/>
</dbReference>
<evidence type="ECO:0000256" key="5">
    <source>
        <dbReference type="ARBA" id="ARBA00022519"/>
    </source>
</evidence>
<dbReference type="GO" id="GO:0009103">
    <property type="term" value="P:lipopolysaccharide biosynthetic process"/>
    <property type="evidence" value="ECO:0007669"/>
    <property type="project" value="UniProtKB-KW"/>
</dbReference>
<evidence type="ECO:0000256" key="8">
    <source>
        <dbReference type="ARBA" id="ARBA00022985"/>
    </source>
</evidence>
<evidence type="ECO:0000256" key="12">
    <source>
        <dbReference type="SAM" id="Phobius"/>
    </source>
</evidence>
<feature type="transmembrane region" description="Helical" evidence="12">
    <location>
        <begin position="37"/>
        <end position="58"/>
    </location>
</feature>
<evidence type="ECO:0000259" key="13">
    <source>
        <dbReference type="Pfam" id="PF00892"/>
    </source>
</evidence>
<dbReference type="InterPro" id="IPR000620">
    <property type="entry name" value="EamA_dom"/>
</dbReference>
<gene>
    <name evidence="14" type="ORF">C823_00814</name>
</gene>
<comment type="similarity">
    <text evidence="2">Belongs to the EamA transporter family.</text>
</comment>
<dbReference type="OrthoDB" id="3732386at2"/>
<evidence type="ECO:0000256" key="7">
    <source>
        <dbReference type="ARBA" id="ARBA00022692"/>
    </source>
</evidence>
<dbReference type="SUPFAM" id="SSF103481">
    <property type="entry name" value="Multidrug resistance efflux transporter EmrE"/>
    <property type="match status" value="1"/>
</dbReference>
<dbReference type="Pfam" id="PF00892">
    <property type="entry name" value="EamA"/>
    <property type="match status" value="1"/>
</dbReference>
<dbReference type="GO" id="GO:0022857">
    <property type="term" value="F:transmembrane transporter activity"/>
    <property type="evidence" value="ECO:0007669"/>
    <property type="project" value="InterPro"/>
</dbReference>
<keyword evidence="8" id="KW-0448">Lipopolysaccharide biosynthesis</keyword>
<comment type="caution">
    <text evidence="14">The sequence shown here is derived from an EMBL/GenBank/DDBJ whole genome shotgun (WGS) entry which is preliminary data.</text>
</comment>
<keyword evidence="5" id="KW-0997">Cell inner membrane</keyword>
<accession>N2B7S2</accession>
<sequence length="113" mass="12263">MRESFEKNKKGIILMLTAAVLACVGQLMWKLSVTNGIWFMLSGFILYGLGAVVMLVAYRYGSVSVLQPMMSTNYALSAVLGFFVLDEKLSALKVIGIFIITFGVILIGGGDTE</sequence>
<keyword evidence="6" id="KW-0441">Lipid A biosynthesis</keyword>
<dbReference type="EMBL" id="AQFT01000023">
    <property type="protein sequence ID" value="EMZ36446.1"/>
    <property type="molecule type" value="Genomic_DNA"/>
</dbReference>
<keyword evidence="15" id="KW-1185">Reference proteome</keyword>
<comment type="subcellular location">
    <subcellularLocation>
        <location evidence="1">Cell membrane</location>
        <topology evidence="1">Multi-pass membrane protein</topology>
    </subcellularLocation>
</comment>
<dbReference type="eggNOG" id="COG2076">
    <property type="taxonomic scope" value="Bacteria"/>
</dbReference>
<reference evidence="14 15" key="1">
    <citation type="journal article" date="2014" name="Genome Announc.">
        <title>Draft genome sequences of the altered schaedler flora, a defined bacterial community from gnotobiotic mice.</title>
        <authorList>
            <person name="Wannemuehler M.J."/>
            <person name="Overstreet A.M."/>
            <person name="Ward D.V."/>
            <person name="Phillips G.J."/>
        </authorList>
    </citation>
    <scope>NUCLEOTIDE SEQUENCE [LARGE SCALE GENOMIC DNA]</scope>
    <source>
        <strain evidence="14 15">ASF492</strain>
    </source>
</reference>